<keyword evidence="4" id="KW-1185">Reference proteome</keyword>
<dbReference type="HOGENOM" id="CLU_166176_1_1_11"/>
<protein>
    <submittedName>
        <fullName evidence="3">Uncharacterized protein</fullName>
    </submittedName>
</protein>
<dbReference type="AlphaFoldDB" id="E5XSG2"/>
<keyword evidence="2" id="KW-0812">Transmembrane</keyword>
<feature type="transmembrane region" description="Helical" evidence="2">
    <location>
        <begin position="25"/>
        <end position="44"/>
    </location>
</feature>
<reference evidence="3 4" key="1">
    <citation type="journal article" date="2011" name="Stand. Genomic Sci.">
        <title>High quality draft genome sequence of Segniliparus rugosus CDC 945(T)= (ATCC BAA-974(T)).</title>
        <authorList>
            <person name="Earl A.M."/>
            <person name="Desjardins C.A."/>
            <person name="Fitzgerald M.G."/>
            <person name="Arachchi H.M."/>
            <person name="Zeng Q."/>
            <person name="Mehta T."/>
            <person name="Griggs A."/>
            <person name="Birren B.W."/>
            <person name="Toney N.C."/>
            <person name="Carr J."/>
            <person name="Posey J."/>
            <person name="Butler W.R."/>
        </authorList>
    </citation>
    <scope>NUCLEOTIDE SEQUENCE [LARGE SCALE GENOMIC DNA]</scope>
    <source>
        <strain evidence="4">ATCC BAA-974 / DSM 45345 / CCUG 50838 / CIP 108380 / JCM 13579 / CDC 945</strain>
    </source>
</reference>
<evidence type="ECO:0000313" key="3">
    <source>
        <dbReference type="EMBL" id="EFV12712.1"/>
    </source>
</evidence>
<evidence type="ECO:0000313" key="4">
    <source>
        <dbReference type="Proteomes" id="UP000004816"/>
    </source>
</evidence>
<name>E5XSG2_SEGRC</name>
<accession>E5XSG2</accession>
<keyword evidence="2" id="KW-1133">Transmembrane helix</keyword>
<dbReference type="EMBL" id="ACZI02000002">
    <property type="protein sequence ID" value="EFV12712.1"/>
    <property type="molecule type" value="Genomic_DNA"/>
</dbReference>
<evidence type="ECO:0000256" key="1">
    <source>
        <dbReference type="SAM" id="MobiDB-lite"/>
    </source>
</evidence>
<proteinExistence type="predicted"/>
<gene>
    <name evidence="3" type="ORF">HMPREF9336_02434</name>
</gene>
<dbReference type="RefSeq" id="WP_007470749.1">
    <property type="nucleotide sequence ID" value="NZ_KI391953.1"/>
</dbReference>
<dbReference type="Proteomes" id="UP000004816">
    <property type="component" value="Unassembled WGS sequence"/>
</dbReference>
<feature type="compositionally biased region" description="Acidic residues" evidence="1">
    <location>
        <begin position="57"/>
        <end position="67"/>
    </location>
</feature>
<comment type="caution">
    <text evidence="3">The sequence shown here is derived from an EMBL/GenBank/DDBJ whole genome shotgun (WGS) entry which is preliminary data.</text>
</comment>
<feature type="region of interest" description="Disordered" evidence="1">
    <location>
        <begin position="52"/>
        <end position="74"/>
    </location>
</feature>
<sequence>MTTDLVFQLLAVGPPGPEQGKGSPWGVVITLFLVIAVFLLGWSMQKHLKKLPKSFDDPEAGEQDEAEEGQKPGR</sequence>
<keyword evidence="2" id="KW-0472">Membrane</keyword>
<dbReference type="STRING" id="679197.HMPREF9336_02434"/>
<evidence type="ECO:0000256" key="2">
    <source>
        <dbReference type="SAM" id="Phobius"/>
    </source>
</evidence>
<dbReference type="OrthoDB" id="4775389at2"/>
<organism evidence="3 4">
    <name type="scientific">Segniliparus rugosus (strain ATCC BAA-974 / DSM 45345 / CCUG 50838 / CIP 108380 / JCM 13579 / CDC 945)</name>
    <dbReference type="NCBI Taxonomy" id="679197"/>
    <lineage>
        <taxon>Bacteria</taxon>
        <taxon>Bacillati</taxon>
        <taxon>Actinomycetota</taxon>
        <taxon>Actinomycetes</taxon>
        <taxon>Mycobacteriales</taxon>
        <taxon>Segniliparaceae</taxon>
        <taxon>Segniliparus</taxon>
    </lineage>
</organism>